<reference evidence="5 6" key="1">
    <citation type="submission" date="2019-03" db="EMBL/GenBank/DDBJ databases">
        <title>Genomic Encyclopedia of Type Strains, Phase IV (KMG-IV): sequencing the most valuable type-strain genomes for metagenomic binning, comparative biology and taxonomic classification.</title>
        <authorList>
            <person name="Goeker M."/>
        </authorList>
    </citation>
    <scope>NUCLEOTIDE SEQUENCE [LARGE SCALE GENOMIC DNA]</scope>
    <source>
        <strain evidence="5 6">DSM 25894</strain>
    </source>
</reference>
<evidence type="ECO:0000313" key="5">
    <source>
        <dbReference type="EMBL" id="TCT19367.1"/>
    </source>
</evidence>
<evidence type="ECO:0000256" key="2">
    <source>
        <dbReference type="ARBA" id="ARBA00022598"/>
    </source>
</evidence>
<dbReference type="PANTHER" id="PTHR23132">
    <property type="entry name" value="D-ALANINE--D-ALANINE LIGASE"/>
    <property type="match status" value="1"/>
</dbReference>
<sequence>MKQRVLFLYNWVPDHERTSRFHECAKMDTVKRITQALTDFEMDVVPVNLFNPAQLEEVIQSNAPLDIAFVIAEGFLDHPESLYDGSGPLEIRAILESHRIAYTHSGVETMEACRNKDLTYEALSRSGIAIPRFYAFSGREERQDILRAEQAVGYPMFVKPAGGGGSIGVDPQSVVYHREQFLNKVSQLRKLIGDQPIIAETYLSGREYTAGVIGNGIPYVFPIIAFPEYFSVRSQKVKSVEYQNRNEFELLEMSDPKGIIIREAAVQVFQALGARDLIRIDLKEDDHGNVYVIDVNGTPSLATKGSLAYMAERLTISHSELVGFLLYVTMTREGLWIPPILQETGKKVISMLQNGIDGDRVA</sequence>
<organism evidence="5 6">
    <name type="scientific">Melghiribacillus thermohalophilus</name>
    <dbReference type="NCBI Taxonomy" id="1324956"/>
    <lineage>
        <taxon>Bacteria</taxon>
        <taxon>Bacillati</taxon>
        <taxon>Bacillota</taxon>
        <taxon>Bacilli</taxon>
        <taxon>Bacillales</taxon>
        <taxon>Bacillaceae</taxon>
        <taxon>Melghiribacillus</taxon>
    </lineage>
</organism>
<dbReference type="Pfam" id="PF07478">
    <property type="entry name" value="Dala_Dala_lig_C"/>
    <property type="match status" value="1"/>
</dbReference>
<gene>
    <name evidence="5" type="ORF">EDD68_11851</name>
</gene>
<keyword evidence="3" id="KW-0547">Nucleotide-binding</keyword>
<feature type="domain" description="ATP-grasp" evidence="4">
    <location>
        <begin position="120"/>
        <end position="327"/>
    </location>
</feature>
<dbReference type="SUPFAM" id="SSF56059">
    <property type="entry name" value="Glutathione synthetase ATP-binding domain-like"/>
    <property type="match status" value="1"/>
</dbReference>
<comment type="similarity">
    <text evidence="1">Belongs to the D-alanine--D-alanine ligase family.</text>
</comment>
<dbReference type="InterPro" id="IPR011761">
    <property type="entry name" value="ATP-grasp"/>
</dbReference>
<dbReference type="GO" id="GO:0005524">
    <property type="term" value="F:ATP binding"/>
    <property type="evidence" value="ECO:0007669"/>
    <property type="project" value="UniProtKB-UniRule"/>
</dbReference>
<dbReference type="PANTHER" id="PTHR23132:SF23">
    <property type="entry name" value="D-ALANINE--D-ALANINE LIGASE B"/>
    <property type="match status" value="1"/>
</dbReference>
<dbReference type="EMBL" id="SMAN01000018">
    <property type="protein sequence ID" value="TCT19367.1"/>
    <property type="molecule type" value="Genomic_DNA"/>
</dbReference>
<dbReference type="PROSITE" id="PS50975">
    <property type="entry name" value="ATP_GRASP"/>
    <property type="match status" value="1"/>
</dbReference>
<dbReference type="InterPro" id="IPR013815">
    <property type="entry name" value="ATP_grasp_subdomain_1"/>
</dbReference>
<dbReference type="RefSeq" id="WP_165902167.1">
    <property type="nucleotide sequence ID" value="NZ_SMAN01000018.1"/>
</dbReference>
<accession>A0A4R3MUE9</accession>
<keyword evidence="2 5" id="KW-0436">Ligase</keyword>
<name>A0A4R3MUE9_9BACI</name>
<proteinExistence type="inferred from homology"/>
<keyword evidence="3" id="KW-0067">ATP-binding</keyword>
<comment type="caution">
    <text evidence="5">The sequence shown here is derived from an EMBL/GenBank/DDBJ whole genome shotgun (WGS) entry which is preliminary data.</text>
</comment>
<dbReference type="GO" id="GO:0046872">
    <property type="term" value="F:metal ion binding"/>
    <property type="evidence" value="ECO:0007669"/>
    <property type="project" value="InterPro"/>
</dbReference>
<dbReference type="InterPro" id="IPR011095">
    <property type="entry name" value="Dala_Dala_lig_C"/>
</dbReference>
<dbReference type="Gene3D" id="3.30.470.20">
    <property type="entry name" value="ATP-grasp fold, B domain"/>
    <property type="match status" value="1"/>
</dbReference>
<dbReference type="Gene3D" id="3.30.1490.20">
    <property type="entry name" value="ATP-grasp fold, A domain"/>
    <property type="match status" value="1"/>
</dbReference>
<dbReference type="GO" id="GO:0008716">
    <property type="term" value="F:D-alanine-D-alanine ligase activity"/>
    <property type="evidence" value="ECO:0007669"/>
    <property type="project" value="InterPro"/>
</dbReference>
<keyword evidence="6" id="KW-1185">Reference proteome</keyword>
<dbReference type="Proteomes" id="UP000294650">
    <property type="component" value="Unassembled WGS sequence"/>
</dbReference>
<protein>
    <submittedName>
        <fullName evidence="5">D-alanine-D-alanine ligase</fullName>
    </submittedName>
</protein>
<evidence type="ECO:0000313" key="6">
    <source>
        <dbReference type="Proteomes" id="UP000294650"/>
    </source>
</evidence>
<evidence type="ECO:0000259" key="4">
    <source>
        <dbReference type="PROSITE" id="PS50975"/>
    </source>
</evidence>
<evidence type="ECO:0000256" key="1">
    <source>
        <dbReference type="ARBA" id="ARBA00010871"/>
    </source>
</evidence>
<evidence type="ECO:0000256" key="3">
    <source>
        <dbReference type="PROSITE-ProRule" id="PRU00409"/>
    </source>
</evidence>
<dbReference type="AlphaFoldDB" id="A0A4R3MUE9"/>